<dbReference type="RefSeq" id="WP_119873682.1">
    <property type="nucleotide sequence ID" value="NZ_QZDH01000021.1"/>
</dbReference>
<sequence length="224" mass="26360">MIKLILFDLDDTLVDHHAGARRAIQEISKLMIKLNYADDLYDFTDFVRAYNVRNSALWSQFESGEIDIATLLEIRFIYIYDWFGVKHSDYKIIEELYWNTYVENCSLKSDWFPLLQQLSFNFPLVICSNGMEFVQRRKLKYTNTLSFFSRFYFGSHYPDCKPEPRFFTKILLDFKVQPENALMIGDSINNDILPCKNLGMKTLHYTGSDAFQPIKQSIMELTNG</sequence>
<dbReference type="Gene3D" id="1.10.150.240">
    <property type="entry name" value="Putative phosphatase, domain 2"/>
    <property type="match status" value="1"/>
</dbReference>
<dbReference type="InterPro" id="IPR006439">
    <property type="entry name" value="HAD-SF_hydro_IA"/>
</dbReference>
<comment type="caution">
    <text evidence="2">The sequence shown here is derived from an EMBL/GenBank/DDBJ whole genome shotgun (WGS) entry which is preliminary data.</text>
</comment>
<dbReference type="EMBL" id="QZDH01000021">
    <property type="protein sequence ID" value="RJL51519.1"/>
    <property type="molecule type" value="Genomic_DNA"/>
</dbReference>
<dbReference type="InterPro" id="IPR052550">
    <property type="entry name" value="Pyrimidine_5'-ntase_YjjG"/>
</dbReference>
<dbReference type="SFLD" id="SFLDS00003">
    <property type="entry name" value="Haloacid_Dehalogenase"/>
    <property type="match status" value="1"/>
</dbReference>
<dbReference type="PANTHER" id="PTHR47478:SF1">
    <property type="entry name" value="PYRIMIDINE 5'-NUCLEOTIDASE YJJG"/>
    <property type="match status" value="1"/>
</dbReference>
<protein>
    <submittedName>
        <fullName evidence="2">HAD family hydrolase</fullName>
    </submittedName>
</protein>
<keyword evidence="1" id="KW-0479">Metal-binding</keyword>
<dbReference type="GO" id="GO:0016787">
    <property type="term" value="F:hydrolase activity"/>
    <property type="evidence" value="ECO:0007669"/>
    <property type="project" value="UniProtKB-KW"/>
</dbReference>
<evidence type="ECO:0000313" key="3">
    <source>
        <dbReference type="Proteomes" id="UP000283655"/>
    </source>
</evidence>
<organism evidence="2 3">
    <name type="scientific">Pectobacterium carotovorum</name>
    <name type="common">Erwinia carotovora</name>
    <dbReference type="NCBI Taxonomy" id="554"/>
    <lineage>
        <taxon>Bacteria</taxon>
        <taxon>Pseudomonadati</taxon>
        <taxon>Pseudomonadota</taxon>
        <taxon>Gammaproteobacteria</taxon>
        <taxon>Enterobacterales</taxon>
        <taxon>Pectobacteriaceae</taxon>
        <taxon>Pectobacterium</taxon>
    </lineage>
</organism>
<keyword evidence="2" id="KW-0378">Hydrolase</keyword>
<dbReference type="NCBIfam" id="TIGR01549">
    <property type="entry name" value="HAD-SF-IA-v1"/>
    <property type="match status" value="1"/>
</dbReference>
<dbReference type="InterPro" id="IPR023198">
    <property type="entry name" value="PGP-like_dom2"/>
</dbReference>
<dbReference type="Gene3D" id="3.40.50.1000">
    <property type="entry name" value="HAD superfamily/HAD-like"/>
    <property type="match status" value="1"/>
</dbReference>
<accession>A0A419AWL1</accession>
<dbReference type="GO" id="GO:0046872">
    <property type="term" value="F:metal ion binding"/>
    <property type="evidence" value="ECO:0007669"/>
    <property type="project" value="UniProtKB-KW"/>
</dbReference>
<proteinExistence type="predicted"/>
<reference evidence="2 3" key="1">
    <citation type="submission" date="2018-09" db="EMBL/GenBank/DDBJ databases">
        <title>Phylogenetic diversity of Pectobacterium and Dickeya strains causing blackleg disease of potato in Morocco.</title>
        <authorList>
            <person name="Oulghazi S."/>
            <person name="Moumni M."/>
            <person name="Faure D."/>
        </authorList>
    </citation>
    <scope>NUCLEOTIDE SEQUENCE [LARGE SCALE GENOMIC DNA]</scope>
    <source>
        <strain evidence="2 3">S1.15.11.2D</strain>
    </source>
</reference>
<name>A0A419AWL1_PECCA</name>
<dbReference type="AlphaFoldDB" id="A0A419AWL1"/>
<evidence type="ECO:0000256" key="1">
    <source>
        <dbReference type="ARBA" id="ARBA00022723"/>
    </source>
</evidence>
<dbReference type="Pfam" id="PF00702">
    <property type="entry name" value="Hydrolase"/>
    <property type="match status" value="1"/>
</dbReference>
<evidence type="ECO:0000313" key="2">
    <source>
        <dbReference type="EMBL" id="RJL51519.1"/>
    </source>
</evidence>
<dbReference type="InterPro" id="IPR036412">
    <property type="entry name" value="HAD-like_sf"/>
</dbReference>
<dbReference type="Proteomes" id="UP000283655">
    <property type="component" value="Unassembled WGS sequence"/>
</dbReference>
<gene>
    <name evidence="2" type="ORF">D5071_10490</name>
</gene>
<dbReference type="SUPFAM" id="SSF56784">
    <property type="entry name" value="HAD-like"/>
    <property type="match status" value="1"/>
</dbReference>
<dbReference type="InterPro" id="IPR023214">
    <property type="entry name" value="HAD_sf"/>
</dbReference>
<dbReference type="PANTHER" id="PTHR47478">
    <property type="match status" value="1"/>
</dbReference>
<dbReference type="SFLD" id="SFLDG01129">
    <property type="entry name" value="C1.5:_HAD__Beta-PGM__Phosphata"/>
    <property type="match status" value="1"/>
</dbReference>